<name>E6QX64_9ZZZZ</name>
<gene>
    <name evidence="21" type="primary">pheA</name>
    <name evidence="21" type="ORF">CARN7_2686</name>
</gene>
<evidence type="ECO:0000259" key="18">
    <source>
        <dbReference type="PROSITE" id="PS51168"/>
    </source>
</evidence>
<dbReference type="GO" id="GO:0004664">
    <property type="term" value="F:prephenate dehydratase activity"/>
    <property type="evidence" value="ECO:0007669"/>
    <property type="project" value="UniProtKB-EC"/>
</dbReference>
<dbReference type="Pfam" id="PF01817">
    <property type="entry name" value="CM_2"/>
    <property type="match status" value="1"/>
</dbReference>
<dbReference type="UniPathway" id="UPA00121">
    <property type="reaction ID" value="UER00345"/>
</dbReference>
<comment type="subcellular location">
    <subcellularLocation>
        <location evidence="3">Cytoplasm</location>
    </subcellularLocation>
</comment>
<evidence type="ECO:0000256" key="2">
    <source>
        <dbReference type="ARBA" id="ARBA00002364"/>
    </source>
</evidence>
<dbReference type="InterPro" id="IPR001086">
    <property type="entry name" value="Preph_deHydtase"/>
</dbReference>
<dbReference type="SUPFAM" id="SSF53850">
    <property type="entry name" value="Periplasmic binding protein-like II"/>
    <property type="match status" value="1"/>
</dbReference>
<comment type="function">
    <text evidence="2">Catalyzes the Claisen rearrangement of chorismate to prephenate and the decarboxylation/dehydration of prephenate to phenylpyruvate.</text>
</comment>
<dbReference type="InterPro" id="IPR018528">
    <property type="entry name" value="Preph_deHydtase_CS"/>
</dbReference>
<dbReference type="InterPro" id="IPR036263">
    <property type="entry name" value="Chorismate_II_sf"/>
</dbReference>
<evidence type="ECO:0000256" key="4">
    <source>
        <dbReference type="ARBA" id="ARBA00004741"/>
    </source>
</evidence>
<evidence type="ECO:0000256" key="3">
    <source>
        <dbReference type="ARBA" id="ARBA00004496"/>
    </source>
</evidence>
<dbReference type="CDD" id="cd13630">
    <property type="entry name" value="PBP2_PDT_1"/>
    <property type="match status" value="1"/>
</dbReference>
<dbReference type="PROSITE" id="PS51168">
    <property type="entry name" value="CHORISMATE_MUT_2"/>
    <property type="match status" value="1"/>
</dbReference>
<evidence type="ECO:0000256" key="9">
    <source>
        <dbReference type="ARBA" id="ARBA00022605"/>
    </source>
</evidence>
<dbReference type="EC" id="4.2.1.51" evidence="6"/>
<dbReference type="InterPro" id="IPR008242">
    <property type="entry name" value="Chor_mutase/pphenate_deHydtase"/>
</dbReference>
<feature type="domain" description="ACT" evidence="20">
    <location>
        <begin position="277"/>
        <end position="363"/>
    </location>
</feature>
<evidence type="ECO:0000256" key="16">
    <source>
        <dbReference type="ARBA" id="ARBA00031520"/>
    </source>
</evidence>
<evidence type="ECO:0000256" key="15">
    <source>
        <dbReference type="ARBA" id="ARBA00031175"/>
    </source>
</evidence>
<dbReference type="CDD" id="cd04905">
    <property type="entry name" value="ACT_CM-PDT"/>
    <property type="match status" value="1"/>
</dbReference>
<dbReference type="FunFam" id="3.30.70.260:FF:000012">
    <property type="entry name" value="Prephenate dehydratase"/>
    <property type="match status" value="1"/>
</dbReference>
<evidence type="ECO:0000256" key="14">
    <source>
        <dbReference type="ARBA" id="ARBA00023268"/>
    </source>
</evidence>
<dbReference type="Pfam" id="PF00800">
    <property type="entry name" value="PDT"/>
    <property type="match status" value="1"/>
</dbReference>
<keyword evidence="10" id="KW-0057">Aromatic amino acid biosynthesis</keyword>
<evidence type="ECO:0000256" key="7">
    <source>
        <dbReference type="ARBA" id="ARBA00014401"/>
    </source>
</evidence>
<keyword evidence="14" id="KW-0511">Multifunctional enzyme</keyword>
<dbReference type="PROSITE" id="PS00857">
    <property type="entry name" value="PREPHENATE_DEHYDR_1"/>
    <property type="match status" value="1"/>
</dbReference>
<sequence length="367" mass="40220">MTEDIQQLAVLRGQIDALDTQVLSLINQRAMLAQAIGQLKQGIVYRAEREAQVLRRIGDLNQGPLPRETVVQLFREIMSACLALERPLSVAYLGPQGTFTQSASIRQFGHAATQQPCVSIDEVFREVEVGNADYGVVPVENSTEGAVNRTLDLLQTTPLHLCGEIELRIHQSLLRKVDGMLNASVVYSHAQSLAQCHDWLSLHMPDVVQVAVASNAEAARRAAEDDSALAIAGEQAAETYGLIRLHDRIEDEPDNTTRFVVIARNDVAQASGSDKTSLLMAAPNKPGAIVSLLEPFREHGVSLTKLESRPARHSMLSALGTASPWEYVFFVDVEGHREDIAVKRALQTVTTEANYVKILGSYPKRVV</sequence>
<dbReference type="GO" id="GO:0046417">
    <property type="term" value="P:chorismate metabolic process"/>
    <property type="evidence" value="ECO:0007669"/>
    <property type="project" value="InterPro"/>
</dbReference>
<dbReference type="UniPathway" id="UPA00120">
    <property type="reaction ID" value="UER00203"/>
</dbReference>
<dbReference type="Gene3D" id="3.30.70.260">
    <property type="match status" value="1"/>
</dbReference>
<evidence type="ECO:0000256" key="10">
    <source>
        <dbReference type="ARBA" id="ARBA00023141"/>
    </source>
</evidence>
<evidence type="ECO:0000256" key="13">
    <source>
        <dbReference type="ARBA" id="ARBA00023239"/>
    </source>
</evidence>
<organism evidence="21">
    <name type="scientific">mine drainage metagenome</name>
    <dbReference type="NCBI Taxonomy" id="410659"/>
    <lineage>
        <taxon>unclassified sequences</taxon>
        <taxon>metagenomes</taxon>
        <taxon>ecological metagenomes</taxon>
    </lineage>
</organism>
<reference evidence="21" key="1">
    <citation type="submission" date="2009-10" db="EMBL/GenBank/DDBJ databases">
        <title>Diversity of trophic interactions inside an arsenic-rich microbial ecosystem.</title>
        <authorList>
            <person name="Bertin P.N."/>
            <person name="Heinrich-Salmeron A."/>
            <person name="Pelletier E."/>
            <person name="Goulhen-Chollet F."/>
            <person name="Arsene-Ploetze F."/>
            <person name="Gallien S."/>
            <person name="Calteau A."/>
            <person name="Vallenet D."/>
            <person name="Casiot C."/>
            <person name="Chane-Woon-Ming B."/>
            <person name="Giloteaux L."/>
            <person name="Barakat M."/>
            <person name="Bonnefoy V."/>
            <person name="Bruneel O."/>
            <person name="Chandler M."/>
            <person name="Cleiss J."/>
            <person name="Duran R."/>
            <person name="Elbaz-Poulichet F."/>
            <person name="Fonknechten N."/>
            <person name="Lauga B."/>
            <person name="Mornico D."/>
            <person name="Ortet P."/>
            <person name="Schaeffer C."/>
            <person name="Siguier P."/>
            <person name="Alexander Thil Smith A."/>
            <person name="Van Dorsselaer A."/>
            <person name="Weissenbach J."/>
            <person name="Medigue C."/>
            <person name="Le Paslier D."/>
        </authorList>
    </citation>
    <scope>NUCLEOTIDE SEQUENCE</scope>
</reference>
<dbReference type="NCBIfam" id="TIGR01807">
    <property type="entry name" value="CM_P2"/>
    <property type="match status" value="1"/>
</dbReference>
<dbReference type="GO" id="GO:0005737">
    <property type="term" value="C:cytoplasm"/>
    <property type="evidence" value="ECO:0007669"/>
    <property type="project" value="UniProtKB-SubCell"/>
</dbReference>
<dbReference type="PROSITE" id="PS00858">
    <property type="entry name" value="PREPHENATE_DEHYDR_2"/>
    <property type="match status" value="1"/>
</dbReference>
<dbReference type="InterPro" id="IPR010957">
    <property type="entry name" value="G/b/e-P-prot_chorismate_mutase"/>
</dbReference>
<evidence type="ECO:0000259" key="19">
    <source>
        <dbReference type="PROSITE" id="PS51171"/>
    </source>
</evidence>
<dbReference type="SUPFAM" id="SSF48600">
    <property type="entry name" value="Chorismate mutase II"/>
    <property type="match status" value="1"/>
</dbReference>
<evidence type="ECO:0000256" key="8">
    <source>
        <dbReference type="ARBA" id="ARBA00022490"/>
    </source>
</evidence>
<dbReference type="GO" id="GO:0004106">
    <property type="term" value="F:chorismate mutase activity"/>
    <property type="evidence" value="ECO:0007669"/>
    <property type="project" value="UniProtKB-EC"/>
</dbReference>
<dbReference type="PROSITE" id="PS51671">
    <property type="entry name" value="ACT"/>
    <property type="match status" value="1"/>
</dbReference>
<comment type="pathway">
    <text evidence="5">Metabolic intermediate biosynthesis; prephenate biosynthesis; prephenate from chorismate: step 1/1.</text>
</comment>
<comment type="pathway">
    <text evidence="4">Amino-acid biosynthesis; L-phenylalanine biosynthesis; phenylpyruvate from prephenate: step 1/1.</text>
</comment>
<keyword evidence="8" id="KW-0963">Cytoplasm</keyword>
<dbReference type="GO" id="GO:0009094">
    <property type="term" value="P:L-phenylalanine biosynthetic process"/>
    <property type="evidence" value="ECO:0007669"/>
    <property type="project" value="UniProtKB-UniPathway"/>
</dbReference>
<dbReference type="Pfam" id="PF01842">
    <property type="entry name" value="ACT"/>
    <property type="match status" value="1"/>
</dbReference>
<dbReference type="SMART" id="SM00830">
    <property type="entry name" value="CM_2"/>
    <property type="match status" value="1"/>
</dbReference>
<evidence type="ECO:0000256" key="11">
    <source>
        <dbReference type="ARBA" id="ARBA00023222"/>
    </source>
</evidence>
<dbReference type="AlphaFoldDB" id="E6QX64"/>
<proteinExistence type="predicted"/>
<keyword evidence="9" id="KW-0028">Amino-acid biosynthesis</keyword>
<dbReference type="InterPro" id="IPR002912">
    <property type="entry name" value="ACT_dom"/>
</dbReference>
<keyword evidence="13 21" id="KW-0456">Lyase</keyword>
<keyword evidence="12 21" id="KW-0413">Isomerase</keyword>
<comment type="catalytic activity">
    <reaction evidence="1">
        <text>chorismate = prephenate</text>
        <dbReference type="Rhea" id="RHEA:13897"/>
        <dbReference type="ChEBI" id="CHEBI:29748"/>
        <dbReference type="ChEBI" id="CHEBI:29934"/>
        <dbReference type="EC" id="5.4.99.5"/>
    </reaction>
</comment>
<comment type="caution">
    <text evidence="21">The sequence shown here is derived from an EMBL/GenBank/DDBJ whole genome shotgun (WGS) entry which is preliminary data.</text>
</comment>
<dbReference type="FunFam" id="3.40.190.10:FF:000029">
    <property type="entry name" value="Chorismate mutase/Prephenate dehydratase"/>
    <property type="match status" value="1"/>
</dbReference>
<dbReference type="PIRSF" id="PIRSF001500">
    <property type="entry name" value="Chor_mut_pdt_Ppr"/>
    <property type="match status" value="1"/>
</dbReference>
<comment type="catalytic activity">
    <reaction evidence="17">
        <text>prephenate + H(+) = 3-phenylpyruvate + CO2 + H2O</text>
        <dbReference type="Rhea" id="RHEA:21648"/>
        <dbReference type="ChEBI" id="CHEBI:15377"/>
        <dbReference type="ChEBI" id="CHEBI:15378"/>
        <dbReference type="ChEBI" id="CHEBI:16526"/>
        <dbReference type="ChEBI" id="CHEBI:18005"/>
        <dbReference type="ChEBI" id="CHEBI:29934"/>
        <dbReference type="EC" id="4.2.1.51"/>
    </reaction>
</comment>
<dbReference type="InterPro" id="IPR036979">
    <property type="entry name" value="CM_dom_sf"/>
</dbReference>
<dbReference type="PANTHER" id="PTHR21022:SF19">
    <property type="entry name" value="PREPHENATE DEHYDRATASE-RELATED"/>
    <property type="match status" value="1"/>
</dbReference>
<evidence type="ECO:0000259" key="20">
    <source>
        <dbReference type="PROSITE" id="PS51671"/>
    </source>
</evidence>
<evidence type="ECO:0000256" key="5">
    <source>
        <dbReference type="ARBA" id="ARBA00004817"/>
    </source>
</evidence>
<dbReference type="PROSITE" id="PS51171">
    <property type="entry name" value="PREPHENATE_DEHYDR_3"/>
    <property type="match status" value="1"/>
</dbReference>
<feature type="domain" description="Chorismate mutase" evidence="18">
    <location>
        <begin position="2"/>
        <end position="89"/>
    </location>
</feature>
<dbReference type="NCBIfam" id="NF008865">
    <property type="entry name" value="PRK11898.1"/>
    <property type="match status" value="1"/>
</dbReference>
<evidence type="ECO:0000256" key="12">
    <source>
        <dbReference type="ARBA" id="ARBA00023235"/>
    </source>
</evidence>
<keyword evidence="11" id="KW-0584">Phenylalanine biosynthesis</keyword>
<protein>
    <recommendedName>
        <fullName evidence="7">Bifunctional chorismate mutase/prephenate dehydratase</fullName>
        <ecNumber evidence="6">4.2.1.51</ecNumber>
    </recommendedName>
    <alternativeName>
        <fullName evidence="16">Chorismate mutase-prephenate dehydratase</fullName>
    </alternativeName>
    <alternativeName>
        <fullName evidence="15">p-protein</fullName>
    </alternativeName>
</protein>
<evidence type="ECO:0000313" key="21">
    <source>
        <dbReference type="EMBL" id="CBI11838.1"/>
    </source>
</evidence>
<dbReference type="EMBL" id="CABR01000171">
    <property type="protein sequence ID" value="CBI11838.1"/>
    <property type="molecule type" value="Genomic_DNA"/>
</dbReference>
<evidence type="ECO:0000256" key="6">
    <source>
        <dbReference type="ARBA" id="ARBA00013147"/>
    </source>
</evidence>
<dbReference type="SUPFAM" id="SSF55021">
    <property type="entry name" value="ACT-like"/>
    <property type="match status" value="1"/>
</dbReference>
<dbReference type="Gene3D" id="3.40.190.10">
    <property type="entry name" value="Periplasmic binding protein-like II"/>
    <property type="match status" value="2"/>
</dbReference>
<feature type="domain" description="Prephenate dehydratase" evidence="19">
    <location>
        <begin position="89"/>
        <end position="264"/>
    </location>
</feature>
<accession>E6QX64</accession>
<dbReference type="Gene3D" id="1.20.59.10">
    <property type="entry name" value="Chorismate mutase"/>
    <property type="match status" value="1"/>
</dbReference>
<evidence type="ECO:0000256" key="1">
    <source>
        <dbReference type="ARBA" id="ARBA00000824"/>
    </source>
</evidence>
<dbReference type="InterPro" id="IPR045865">
    <property type="entry name" value="ACT-like_dom_sf"/>
</dbReference>
<dbReference type="PANTHER" id="PTHR21022">
    <property type="entry name" value="PREPHENATE DEHYDRATASE P PROTEIN"/>
    <property type="match status" value="1"/>
</dbReference>
<dbReference type="InterPro" id="IPR002701">
    <property type="entry name" value="CM_II_prokaryot"/>
</dbReference>
<evidence type="ECO:0000256" key="17">
    <source>
        <dbReference type="ARBA" id="ARBA00047848"/>
    </source>
</evidence>